<evidence type="ECO:0000313" key="2">
    <source>
        <dbReference type="EMBL" id="PUA40470.1"/>
    </source>
</evidence>
<dbReference type="PRINTS" id="PR00633">
    <property type="entry name" value="RCCNDNSATION"/>
</dbReference>
<dbReference type="PROSITE" id="PS00626">
    <property type="entry name" value="RCC1_2"/>
    <property type="match status" value="1"/>
</dbReference>
<reference evidence="2 3" key="1">
    <citation type="submission" date="2018-03" db="EMBL/GenBank/DDBJ databases">
        <title>Genome sequence of Paenibacillus elgii strain AC13 an antimicrobial compound producing bacteria.</title>
        <authorList>
            <person name="Kurokawa A.S."/>
            <person name="Araujo J.F."/>
            <person name="Costa R.A."/>
            <person name="Ortega D.B."/>
            <person name="Pires A.S."/>
            <person name="Pappas G.J.Jr."/>
            <person name="Franco O.L."/>
            <person name="Barreto C."/>
            <person name="Magalhaes B.S."/>
            <person name="Kruger R.H."/>
        </authorList>
    </citation>
    <scope>NUCLEOTIDE SEQUENCE [LARGE SCALE GENOMIC DNA]</scope>
    <source>
        <strain evidence="2 3">AC13</strain>
    </source>
</reference>
<keyword evidence="1" id="KW-0732">Signal</keyword>
<dbReference type="PANTHER" id="PTHR45982:SF1">
    <property type="entry name" value="REGULATOR OF CHROMOSOME CONDENSATION"/>
    <property type="match status" value="1"/>
</dbReference>
<dbReference type="Gene3D" id="2.130.10.30">
    <property type="entry name" value="Regulator of chromosome condensation 1/beta-lactamase-inhibitor protein II"/>
    <property type="match status" value="2"/>
</dbReference>
<dbReference type="PANTHER" id="PTHR45982">
    <property type="entry name" value="REGULATOR OF CHROMOSOME CONDENSATION"/>
    <property type="match status" value="1"/>
</dbReference>
<dbReference type="InterPro" id="IPR000408">
    <property type="entry name" value="Reg_chr_condens"/>
</dbReference>
<dbReference type="InterPro" id="IPR051553">
    <property type="entry name" value="Ran_GTPase-activating"/>
</dbReference>
<sequence length="1676" mass="182702">MYRMLKMFRLTILQFSMLLMAMLFISNFVYASSDTTSSSSSKFVDVSADYESSSSYAVKADGTVWGWGQGLNDKGEMLGYPNFTKNPVKIPTLNKITKVVGGGKGFQLALRTDGTVWTWGNNEEGQLGDGTNIYRSTPIQVVNLHNVISISAGSEHSLALKSDGTVWTWGHNSRGELGDGTTVNRFAPVQVKDLSNVTAVTGGYLKSKAVRSDGTVWEWGDFVDGSTVQTTPKQILGIDNVIAIANASRSSTLALKSDGTVWIWEDLNPTNPTNPTPSKISNLNNIVAITNGGVLKADGTILSVRHDVMFGQIVITPIEINDVFFISGTCSYPGCHNLAIKKDGSIWAWGNNHWGQLGDGTLENKTNPVQVNFPNDDQPVSHFVTGSVYGIEGMPVEYATVTASTYNESWTVTTDTYGKYTLSVPSGIYGMKVFANGYMENTKSNVNVTSNVYESVDFNLSGYGGFIKLALKDSNGESLSNPFVSIKKTDNSFSYSGLVYGKSEWVHPLSVGNYDVTIGDVTRRNIGIELNKLYVFDPSNPVPTTSVIQGRVSGVEGLPVEHATVTASTSSQSWTITTDVYGKYALSVPTGIYTLKVFANGYIESSKSNVTVTSSVYEAVDFNLAGYGGFIKLVFKDSSGKPLQNPFVSIKKTDSNFSYSGAVFGKTEWVYPLSAGNYDVTIGDVTRRNIKIELNKLYVFDPSIFGVIQGKVQGIEGLPVEYATVTASTYNQSWTVTTDVYGRYSLSVPVGVYTLKASANGYVENIKSNVNVTSSVYENVDFNLVGNGGFIKLVLKDSSGKPMPIAFVSIKKTDNSFGYSTEVYGKTEWVYPLSVGDYDVTIGNVTRRNIKIELNKLSVFDPSIFGVIQGKVQGIEGRSVEYATVTASTYNQSWTVTTDVYGRYALSLPSGIYTLKASANGYMESWKSNVNVTSNVYETADFNLVGSGGFIKLVFKDSSGKPMPNAFVSIKKTDNSFGYSTEVYGKTEWVYPLSVGDYDVTIGNVTRRNIKIELNKLSVFDPSIFGVIQGKVQGIEGLPVEYATVTASTYSQSWTVTTDVYGKYSLQVPSGIYTLRSYANGYMESWKSNVNVTSNVYETADFNLVGSGGFIKLVFKDSSGKPLSYPFVSIMRSDNSLIYTGVAYGKTEWVYPLSAGTYDVTIGSVTRHHINIELNKLSVFDPSMSAPTTSIIQGKVHGIEGLPMDYATVTASTYDQSWTVATDVYGKYALAVPAGTYTLKAFSVGYVESSKSNVNVTSNVYETVDFNLVGSGGFIKLVFKDTNGKPLVNPFVSIKKSDNNLIYSGGVYGRNEWVYPLSVGSYDVTIGNVTRRNINIESNKLYVFDPSIPVPSTSVIQGKISGVEGHPVEYATVTASTYNQSWTVTTDVYGKYTLTVPSGIYTLNVYANGYMKSSKANVNVTSNVYETVDFSLVGYGGFAKFVFKDSNGKPLTNPFVSIKKTDNSFSYSGIVYGKNEWVYPLSVGNYDVTIGDVTRRNIKIELNKLSVFDPSIPVPTTKVIQGKIRGIEGLPVEHATVTASTYNQSWTVTTDVYGNYALSVPSGLYNLMVFANGYVESSKSNVNVTSSVYETADFNLVGYGGFIKLVLKDSNNKPLTNPFVSIKKTDNSFSYSGVVYGKTEWLYPLSEGNYDVTIGDVTRRNIKIELNKLSIFNPAD</sequence>
<dbReference type="Pfam" id="PF00415">
    <property type="entry name" value="RCC1"/>
    <property type="match status" value="2"/>
</dbReference>
<feature type="signal peptide" evidence="1">
    <location>
        <begin position="1"/>
        <end position="31"/>
    </location>
</feature>
<dbReference type="InterPro" id="IPR008969">
    <property type="entry name" value="CarboxyPept-like_regulatory"/>
</dbReference>
<dbReference type="GO" id="GO:0005737">
    <property type="term" value="C:cytoplasm"/>
    <property type="evidence" value="ECO:0007669"/>
    <property type="project" value="TreeGrafter"/>
</dbReference>
<dbReference type="RefSeq" id="WP_108530216.1">
    <property type="nucleotide sequence ID" value="NZ_PYHP01000009.1"/>
</dbReference>
<protein>
    <submittedName>
        <fullName evidence="2">Uncharacterized protein</fullName>
    </submittedName>
</protein>
<dbReference type="InterPro" id="IPR009091">
    <property type="entry name" value="RCC1/BLIP-II"/>
</dbReference>
<gene>
    <name evidence="2" type="ORF">C8Z91_03145</name>
</gene>
<dbReference type="EMBL" id="PYHP01000009">
    <property type="protein sequence ID" value="PUA40470.1"/>
    <property type="molecule type" value="Genomic_DNA"/>
</dbReference>
<organism evidence="2 3">
    <name type="scientific">Paenibacillus elgii</name>
    <dbReference type="NCBI Taxonomy" id="189691"/>
    <lineage>
        <taxon>Bacteria</taxon>
        <taxon>Bacillati</taxon>
        <taxon>Bacillota</taxon>
        <taxon>Bacilli</taxon>
        <taxon>Bacillales</taxon>
        <taxon>Paenibacillaceae</taxon>
        <taxon>Paenibacillus</taxon>
    </lineage>
</organism>
<dbReference type="GO" id="GO:0005085">
    <property type="term" value="F:guanyl-nucleotide exchange factor activity"/>
    <property type="evidence" value="ECO:0007669"/>
    <property type="project" value="TreeGrafter"/>
</dbReference>
<dbReference type="Proteomes" id="UP000244184">
    <property type="component" value="Unassembled WGS sequence"/>
</dbReference>
<name>A0A2T6G8J6_9BACL</name>
<evidence type="ECO:0000313" key="3">
    <source>
        <dbReference type="Proteomes" id="UP000244184"/>
    </source>
</evidence>
<dbReference type="SUPFAM" id="SSF49464">
    <property type="entry name" value="Carboxypeptidase regulatory domain-like"/>
    <property type="match status" value="8"/>
</dbReference>
<proteinExistence type="predicted"/>
<evidence type="ECO:0000256" key="1">
    <source>
        <dbReference type="SAM" id="SignalP"/>
    </source>
</evidence>
<dbReference type="Pfam" id="PF13620">
    <property type="entry name" value="CarboxypepD_reg"/>
    <property type="match status" value="8"/>
</dbReference>
<dbReference type="SUPFAM" id="SSF50985">
    <property type="entry name" value="RCC1/BLIP-II"/>
    <property type="match status" value="2"/>
</dbReference>
<dbReference type="Gene3D" id="2.60.40.1120">
    <property type="entry name" value="Carboxypeptidase-like, regulatory domain"/>
    <property type="match status" value="8"/>
</dbReference>
<dbReference type="PROSITE" id="PS50012">
    <property type="entry name" value="RCC1_3"/>
    <property type="match status" value="4"/>
</dbReference>
<comment type="caution">
    <text evidence="2">The sequence shown here is derived from an EMBL/GenBank/DDBJ whole genome shotgun (WGS) entry which is preliminary data.</text>
</comment>
<feature type="chain" id="PRO_5015545671" evidence="1">
    <location>
        <begin position="32"/>
        <end position="1676"/>
    </location>
</feature>
<accession>A0A2T6G8J6</accession>